<evidence type="ECO:0008006" key="3">
    <source>
        <dbReference type="Google" id="ProtNLM"/>
    </source>
</evidence>
<comment type="caution">
    <text evidence="1">The sequence shown here is derived from an EMBL/GenBank/DDBJ whole genome shotgun (WGS) entry which is preliminary data.</text>
</comment>
<proteinExistence type="predicted"/>
<organism evidence="1 2">
    <name type="scientific">Actinoplanes lutulentus</name>
    <dbReference type="NCBI Taxonomy" id="1287878"/>
    <lineage>
        <taxon>Bacteria</taxon>
        <taxon>Bacillati</taxon>
        <taxon>Actinomycetota</taxon>
        <taxon>Actinomycetes</taxon>
        <taxon>Micromonosporales</taxon>
        <taxon>Micromonosporaceae</taxon>
        <taxon>Actinoplanes</taxon>
    </lineage>
</organism>
<evidence type="ECO:0000313" key="1">
    <source>
        <dbReference type="EMBL" id="RAK34462.1"/>
    </source>
</evidence>
<dbReference type="Proteomes" id="UP000249341">
    <property type="component" value="Unassembled WGS sequence"/>
</dbReference>
<dbReference type="EMBL" id="QLMJ01000011">
    <property type="protein sequence ID" value="RAK34462.1"/>
    <property type="molecule type" value="Genomic_DNA"/>
</dbReference>
<dbReference type="AlphaFoldDB" id="A0A327ZAM2"/>
<gene>
    <name evidence="1" type="ORF">B0I29_11161</name>
</gene>
<accession>A0A327ZAM2</accession>
<protein>
    <recommendedName>
        <fullName evidence="3">DNA-binding response regulator</fullName>
    </recommendedName>
</protein>
<name>A0A327ZAM2_9ACTN</name>
<evidence type="ECO:0000313" key="2">
    <source>
        <dbReference type="Proteomes" id="UP000249341"/>
    </source>
</evidence>
<sequence>MRQVTVLLDLRGVLGGVVGTLLGDAYGAAVREVPPGVPLDEVVAGAGVLITDLGGDSDPAVLTRLLRRHPGLRVLVVEDDGRTGSLWELRPHRIALGELSPQQLIEAVGLTR</sequence>
<keyword evidence="2" id="KW-1185">Reference proteome</keyword>
<reference evidence="1 2" key="1">
    <citation type="submission" date="2018-06" db="EMBL/GenBank/DDBJ databases">
        <title>Genomic Encyclopedia of Type Strains, Phase III (KMG-III): the genomes of soil and plant-associated and newly described type strains.</title>
        <authorList>
            <person name="Whitman W."/>
        </authorList>
    </citation>
    <scope>NUCLEOTIDE SEQUENCE [LARGE SCALE GENOMIC DNA]</scope>
    <source>
        <strain evidence="1 2">CGMCC 4.7090</strain>
    </source>
</reference>